<sequence>MRTLQRTLTCLRACAQRAFVARWRHGLEGSPIRAATSEGHAGLARRHHWRTLSTANTMRTVALIPGDGIGPEISDAVKKVLAAAGVPIQWEEYPISTKNVVPGQDLIPSNVLDSIRRLGYGIKGPLETPIGKGHKSLNLTLRQALGLYANVRPCRTIPGIQTKFPAVDVVIIRENTEGEYVGLEHEVVPGVVESLKVITRVASERVARFAFEFARQNKRRRVTAIHKASVLKLSDGMFLDCCRRIAAEYPDIEFKEALIELCSGYLISQPERYDVLVLTNLAGDIISDLAAGLVGGLGLTASLNKGEHTVLAEAVHGTAPDIAGKDLANPTALLLSAVLLLRDMGLQEHANRIEHAIYTVLREGQVRTRDLGGKALCSEYTQAIISKL</sequence>
<evidence type="ECO:0000256" key="2">
    <source>
        <dbReference type="ARBA" id="ARBA00001946"/>
    </source>
</evidence>
<dbReference type="STRING" id="280699.M1UX03"/>
<dbReference type="AlphaFoldDB" id="M1UX03"/>
<evidence type="ECO:0000259" key="9">
    <source>
        <dbReference type="SMART" id="SM01329"/>
    </source>
</evidence>
<evidence type="ECO:0000313" key="11">
    <source>
        <dbReference type="Proteomes" id="UP000007014"/>
    </source>
</evidence>
<evidence type="ECO:0000256" key="8">
    <source>
        <dbReference type="ARBA" id="ARBA00023027"/>
    </source>
</evidence>
<dbReference type="GO" id="GO:0004449">
    <property type="term" value="F:isocitrate dehydrogenase (NAD+) activity"/>
    <property type="evidence" value="ECO:0007669"/>
    <property type="project" value="TreeGrafter"/>
</dbReference>
<reference evidence="10 11" key="1">
    <citation type="journal article" date="2004" name="Nature">
        <title>Genome sequence of the ultrasmall unicellular red alga Cyanidioschyzon merolae 10D.</title>
        <authorList>
            <person name="Matsuzaki M."/>
            <person name="Misumi O."/>
            <person name="Shin-i T."/>
            <person name="Maruyama S."/>
            <person name="Takahara M."/>
            <person name="Miyagishima S."/>
            <person name="Mori T."/>
            <person name="Nishida K."/>
            <person name="Yagisawa F."/>
            <person name="Nishida K."/>
            <person name="Yoshida Y."/>
            <person name="Nishimura Y."/>
            <person name="Nakao S."/>
            <person name="Kobayashi T."/>
            <person name="Momoyama Y."/>
            <person name="Higashiyama T."/>
            <person name="Minoda A."/>
            <person name="Sano M."/>
            <person name="Nomoto H."/>
            <person name="Oishi K."/>
            <person name="Hayashi H."/>
            <person name="Ohta F."/>
            <person name="Nishizaka S."/>
            <person name="Haga S."/>
            <person name="Miura S."/>
            <person name="Morishita T."/>
            <person name="Kabeya Y."/>
            <person name="Terasawa K."/>
            <person name="Suzuki Y."/>
            <person name="Ishii Y."/>
            <person name="Asakawa S."/>
            <person name="Takano H."/>
            <person name="Ohta N."/>
            <person name="Kuroiwa H."/>
            <person name="Tanaka K."/>
            <person name="Shimizu N."/>
            <person name="Sugano S."/>
            <person name="Sato N."/>
            <person name="Nozaki H."/>
            <person name="Ogasawara N."/>
            <person name="Kohara Y."/>
            <person name="Kuroiwa T."/>
        </authorList>
    </citation>
    <scope>NUCLEOTIDE SEQUENCE [LARGE SCALE GENOMIC DNA]</scope>
    <source>
        <strain evidence="10 11">10D</strain>
    </source>
</reference>
<dbReference type="Proteomes" id="UP000007014">
    <property type="component" value="Chromosome 19"/>
</dbReference>
<dbReference type="Gene3D" id="3.40.718.10">
    <property type="entry name" value="Isopropylmalate Dehydrogenase"/>
    <property type="match status" value="1"/>
</dbReference>
<name>M1UX03_CYAM1</name>
<dbReference type="NCBIfam" id="TIGR00175">
    <property type="entry name" value="mito_nad_idh"/>
    <property type="match status" value="1"/>
</dbReference>
<proteinExistence type="inferred from homology"/>
<comment type="similarity">
    <text evidence="3">Belongs to the isocitrate and isopropylmalate dehydrogenases family.</text>
</comment>
<evidence type="ECO:0000256" key="4">
    <source>
        <dbReference type="ARBA" id="ARBA00022723"/>
    </source>
</evidence>
<dbReference type="SMART" id="SM01329">
    <property type="entry name" value="Iso_dh"/>
    <property type="match status" value="1"/>
</dbReference>
<keyword evidence="4" id="KW-0479">Metal-binding</keyword>
<dbReference type="Pfam" id="PF00180">
    <property type="entry name" value="Iso_dh"/>
    <property type="match status" value="1"/>
</dbReference>
<dbReference type="GO" id="GO:0046872">
    <property type="term" value="F:metal ion binding"/>
    <property type="evidence" value="ECO:0007669"/>
    <property type="project" value="UniProtKB-KW"/>
</dbReference>
<comment type="cofactor">
    <cofactor evidence="2">
        <name>Mg(2+)</name>
        <dbReference type="ChEBI" id="CHEBI:18420"/>
    </cofactor>
</comment>
<dbReference type="GO" id="GO:0005739">
    <property type="term" value="C:mitochondrion"/>
    <property type="evidence" value="ECO:0007669"/>
    <property type="project" value="TreeGrafter"/>
</dbReference>
<dbReference type="KEGG" id="cme:CYME_CMS272C"/>
<keyword evidence="11" id="KW-1185">Reference proteome</keyword>
<comment type="cofactor">
    <cofactor evidence="1">
        <name>Mn(2+)</name>
        <dbReference type="ChEBI" id="CHEBI:29035"/>
    </cofactor>
</comment>
<reference evidence="10 11" key="2">
    <citation type="journal article" date="2007" name="BMC Biol.">
        <title>A 100%-complete sequence reveals unusually simple genomic features in the hot-spring red alga Cyanidioschyzon merolae.</title>
        <authorList>
            <person name="Nozaki H."/>
            <person name="Takano H."/>
            <person name="Misumi O."/>
            <person name="Terasawa K."/>
            <person name="Matsuzaki M."/>
            <person name="Maruyama S."/>
            <person name="Nishida K."/>
            <person name="Yagisawa F."/>
            <person name="Yoshida Y."/>
            <person name="Fujiwara T."/>
            <person name="Takio S."/>
            <person name="Tamura K."/>
            <person name="Chung S.J."/>
            <person name="Nakamura S."/>
            <person name="Kuroiwa H."/>
            <person name="Tanaka K."/>
            <person name="Sato N."/>
            <person name="Kuroiwa T."/>
        </authorList>
    </citation>
    <scope>NUCLEOTIDE SEQUENCE [LARGE SCALE GENOMIC DNA]</scope>
    <source>
        <strain evidence="10 11">10D</strain>
    </source>
</reference>
<accession>M1UX03</accession>
<dbReference type="InterPro" id="IPR004434">
    <property type="entry name" value="Isocitrate_DH_NAD"/>
</dbReference>
<evidence type="ECO:0000313" key="10">
    <source>
        <dbReference type="EMBL" id="BAM82866.1"/>
    </source>
</evidence>
<evidence type="ECO:0000256" key="1">
    <source>
        <dbReference type="ARBA" id="ARBA00001936"/>
    </source>
</evidence>
<keyword evidence="7" id="KW-0560">Oxidoreductase</keyword>
<keyword evidence="5" id="KW-0460">Magnesium</keyword>
<dbReference type="SUPFAM" id="SSF53659">
    <property type="entry name" value="Isocitrate/Isopropylmalate dehydrogenase-like"/>
    <property type="match status" value="1"/>
</dbReference>
<dbReference type="eggNOG" id="KOG0785">
    <property type="taxonomic scope" value="Eukaryota"/>
</dbReference>
<dbReference type="PANTHER" id="PTHR11835:SF34">
    <property type="entry name" value="ISOCITRATE DEHYDROGENASE [NAD] SUBUNIT ALPHA, MITOCHONDRIAL"/>
    <property type="match status" value="1"/>
</dbReference>
<dbReference type="RefSeq" id="XP_005538902.1">
    <property type="nucleotide sequence ID" value="XM_005538845.1"/>
</dbReference>
<evidence type="ECO:0000256" key="5">
    <source>
        <dbReference type="ARBA" id="ARBA00022842"/>
    </source>
</evidence>
<dbReference type="InterPro" id="IPR024084">
    <property type="entry name" value="IsoPropMal-DH-like_dom"/>
</dbReference>
<dbReference type="GO" id="GO:0006099">
    <property type="term" value="P:tricarboxylic acid cycle"/>
    <property type="evidence" value="ECO:0007669"/>
    <property type="project" value="InterPro"/>
</dbReference>
<dbReference type="OMA" id="VRPCRYY"/>
<evidence type="ECO:0000256" key="6">
    <source>
        <dbReference type="ARBA" id="ARBA00022946"/>
    </source>
</evidence>
<gene>
    <name evidence="10" type="ORF">CYME_CMS272C</name>
</gene>
<dbReference type="Gramene" id="CMS272CT">
    <property type="protein sequence ID" value="CMS272CT"/>
    <property type="gene ID" value="CMS272C"/>
</dbReference>
<evidence type="ECO:0000256" key="3">
    <source>
        <dbReference type="ARBA" id="ARBA00007769"/>
    </source>
</evidence>
<dbReference type="PANTHER" id="PTHR11835">
    <property type="entry name" value="DECARBOXYLATING DEHYDROGENASES-ISOCITRATE, ISOPROPYLMALATE, TARTRATE"/>
    <property type="match status" value="1"/>
</dbReference>
<dbReference type="OrthoDB" id="10261637at2759"/>
<organism evidence="10 11">
    <name type="scientific">Cyanidioschyzon merolae (strain NIES-3377 / 10D)</name>
    <name type="common">Unicellular red alga</name>
    <dbReference type="NCBI Taxonomy" id="280699"/>
    <lineage>
        <taxon>Eukaryota</taxon>
        <taxon>Rhodophyta</taxon>
        <taxon>Bangiophyceae</taxon>
        <taxon>Cyanidiales</taxon>
        <taxon>Cyanidiaceae</taxon>
        <taxon>Cyanidioschyzon</taxon>
    </lineage>
</organism>
<protein>
    <submittedName>
        <fullName evidence="10">Isocitrate dehydrogenase subunit 2, mitochondrial</fullName>
    </submittedName>
</protein>
<feature type="domain" description="Isopropylmalate dehydrogenase-like" evidence="9">
    <location>
        <begin position="60"/>
        <end position="384"/>
    </location>
</feature>
<evidence type="ECO:0000256" key="7">
    <source>
        <dbReference type="ARBA" id="ARBA00023002"/>
    </source>
</evidence>
<dbReference type="HOGENOM" id="CLU_031953_0_1_1"/>
<keyword evidence="8" id="KW-0520">NAD</keyword>
<dbReference type="GO" id="GO:0006102">
    <property type="term" value="P:isocitrate metabolic process"/>
    <property type="evidence" value="ECO:0007669"/>
    <property type="project" value="TreeGrafter"/>
</dbReference>
<dbReference type="EMBL" id="AP006501">
    <property type="protein sequence ID" value="BAM82866.1"/>
    <property type="molecule type" value="Genomic_DNA"/>
</dbReference>
<dbReference type="GeneID" id="16997156"/>
<keyword evidence="6" id="KW-0809">Transit peptide</keyword>